<dbReference type="eggNOG" id="COG0117">
    <property type="taxonomic scope" value="Bacteria"/>
</dbReference>
<dbReference type="EMBL" id="CP001998">
    <property type="protein sequence ID" value="ADE54066.1"/>
    <property type="molecule type" value="Genomic_DNA"/>
</dbReference>
<dbReference type="UniPathway" id="UPA00275">
    <property type="reaction ID" value="UER00401"/>
</dbReference>
<dbReference type="KEGG" id="caa:Caka_1044"/>
<keyword evidence="6 12" id="KW-0686">Riboflavin biosynthesis</keyword>
<keyword evidence="10 12" id="KW-0560">Oxidoreductase</keyword>
<dbReference type="RefSeq" id="WP_013042788.1">
    <property type="nucleotide sequence ID" value="NC_014008.1"/>
</dbReference>
<dbReference type="eggNOG" id="COG1985">
    <property type="taxonomic scope" value="Bacteria"/>
</dbReference>
<comment type="function">
    <text evidence="1 12">Converts 2,5-diamino-6-(ribosylamino)-4(3h)-pyrimidinone 5'-phosphate into 5-amino-6-(ribosylamino)-2,4(1h,3h)-pyrimidinedione 5'-phosphate.</text>
</comment>
<feature type="binding site" evidence="14">
    <location>
        <position position="202"/>
    </location>
    <ligand>
        <name>NADP(+)</name>
        <dbReference type="ChEBI" id="CHEBI:58349"/>
    </ligand>
</feature>
<dbReference type="CDD" id="cd01284">
    <property type="entry name" value="Riboflavin_deaminase-reductase"/>
    <property type="match status" value="1"/>
</dbReference>
<dbReference type="Pfam" id="PF01872">
    <property type="entry name" value="RibD_C"/>
    <property type="match status" value="1"/>
</dbReference>
<feature type="domain" description="CMP/dCMP-type deaminase" evidence="16">
    <location>
        <begin position="6"/>
        <end position="118"/>
    </location>
</feature>
<dbReference type="GO" id="GO:0008703">
    <property type="term" value="F:5-amino-6-(5-phosphoribosylamino)uracil reductase activity"/>
    <property type="evidence" value="ECO:0007669"/>
    <property type="project" value="UniProtKB-EC"/>
</dbReference>
<feature type="binding site" evidence="14">
    <location>
        <position position="213"/>
    </location>
    <ligand>
        <name>substrate</name>
    </ligand>
</feature>
<dbReference type="EC" id="3.5.4.26" evidence="12"/>
<evidence type="ECO:0000256" key="6">
    <source>
        <dbReference type="ARBA" id="ARBA00022619"/>
    </source>
</evidence>
<keyword evidence="18" id="KW-1185">Reference proteome</keyword>
<evidence type="ECO:0000256" key="14">
    <source>
        <dbReference type="PIRSR" id="PIRSR006769-2"/>
    </source>
</evidence>
<keyword evidence="9 12" id="KW-0521">NADP</keyword>
<evidence type="ECO:0000256" key="1">
    <source>
        <dbReference type="ARBA" id="ARBA00002151"/>
    </source>
</evidence>
<evidence type="ECO:0000259" key="16">
    <source>
        <dbReference type="PROSITE" id="PS51747"/>
    </source>
</evidence>
<evidence type="ECO:0000256" key="3">
    <source>
        <dbReference type="ARBA" id="ARBA00004910"/>
    </source>
</evidence>
<evidence type="ECO:0000256" key="15">
    <source>
        <dbReference type="PIRSR" id="PIRSR006769-3"/>
    </source>
</evidence>
<evidence type="ECO:0000256" key="5">
    <source>
        <dbReference type="ARBA" id="ARBA00007417"/>
    </source>
</evidence>
<reference evidence="17 18" key="1">
    <citation type="journal article" date="2010" name="Stand. Genomic Sci.">
        <title>Complete genome sequence of Coraliomargarita akajimensis type strain (04OKA010-24).</title>
        <authorList>
            <person name="Mavromatis K."/>
            <person name="Abt B."/>
            <person name="Brambilla E."/>
            <person name="Lapidus A."/>
            <person name="Copeland A."/>
            <person name="Deshpande S."/>
            <person name="Nolan M."/>
            <person name="Lucas S."/>
            <person name="Tice H."/>
            <person name="Cheng J.F."/>
            <person name="Han C."/>
            <person name="Detter J.C."/>
            <person name="Woyke T."/>
            <person name="Goodwin L."/>
            <person name="Pitluck S."/>
            <person name="Held B."/>
            <person name="Brettin T."/>
            <person name="Tapia R."/>
            <person name="Ivanova N."/>
            <person name="Mikhailova N."/>
            <person name="Pati A."/>
            <person name="Liolios K."/>
            <person name="Chen A."/>
            <person name="Palaniappan K."/>
            <person name="Land M."/>
            <person name="Hauser L."/>
            <person name="Chang Y.J."/>
            <person name="Jeffries C.D."/>
            <person name="Rohde M."/>
            <person name="Goker M."/>
            <person name="Bristow J."/>
            <person name="Eisen J.A."/>
            <person name="Markowitz V."/>
            <person name="Hugenholtz P."/>
            <person name="Klenk H.P."/>
            <person name="Kyrpides N.C."/>
        </authorList>
    </citation>
    <scope>NUCLEOTIDE SEQUENCE [LARGE SCALE GENOMIC DNA]</scope>
    <source>
        <strain evidence="18">DSM 45221 / IAM 15411 / JCM 23193 / KCTC 12865</strain>
    </source>
</reference>
<evidence type="ECO:0000256" key="8">
    <source>
        <dbReference type="ARBA" id="ARBA00022833"/>
    </source>
</evidence>
<dbReference type="STRING" id="583355.Caka_1044"/>
<dbReference type="InterPro" id="IPR002734">
    <property type="entry name" value="RibDG_C"/>
</dbReference>
<dbReference type="GO" id="GO:0008270">
    <property type="term" value="F:zinc ion binding"/>
    <property type="evidence" value="ECO:0007669"/>
    <property type="project" value="InterPro"/>
</dbReference>
<dbReference type="PROSITE" id="PS00903">
    <property type="entry name" value="CYT_DCMP_DEAMINASES_1"/>
    <property type="match status" value="1"/>
</dbReference>
<dbReference type="GO" id="GO:0009231">
    <property type="term" value="P:riboflavin biosynthetic process"/>
    <property type="evidence" value="ECO:0007669"/>
    <property type="project" value="UniProtKB-UniPathway"/>
</dbReference>
<evidence type="ECO:0000256" key="2">
    <source>
        <dbReference type="ARBA" id="ARBA00004882"/>
    </source>
</evidence>
<feature type="binding site" evidence="14">
    <location>
        <position position="190"/>
    </location>
    <ligand>
        <name>substrate</name>
    </ligand>
</feature>
<dbReference type="GO" id="GO:0008835">
    <property type="term" value="F:diaminohydroxyphosphoribosylaminopyrimidine deaminase activity"/>
    <property type="evidence" value="ECO:0007669"/>
    <property type="project" value="UniProtKB-EC"/>
</dbReference>
<dbReference type="OrthoDB" id="9800865at2"/>
<gene>
    <name evidence="17" type="ordered locus">Caka_1044</name>
</gene>
<evidence type="ECO:0000256" key="11">
    <source>
        <dbReference type="ARBA" id="ARBA00023268"/>
    </source>
</evidence>
<comment type="similarity">
    <text evidence="5 12">In the C-terminal section; belongs to the HTP reductase family.</text>
</comment>
<evidence type="ECO:0000256" key="12">
    <source>
        <dbReference type="PIRNR" id="PIRNR006769"/>
    </source>
</evidence>
<evidence type="ECO:0000256" key="10">
    <source>
        <dbReference type="ARBA" id="ARBA00023002"/>
    </source>
</evidence>
<comment type="pathway">
    <text evidence="3 12">Cofactor biosynthesis; riboflavin biosynthesis; 5-amino-6-(D-ribitylamino)uracil from GTP: step 3/4.</text>
</comment>
<dbReference type="PROSITE" id="PS51747">
    <property type="entry name" value="CYT_DCMP_DEAMINASES_2"/>
    <property type="match status" value="1"/>
</dbReference>
<comment type="similarity">
    <text evidence="4 12">In the N-terminal section; belongs to the cytidine and deoxycytidylate deaminase family.</text>
</comment>
<dbReference type="Gene3D" id="3.40.430.10">
    <property type="entry name" value="Dihydrofolate Reductase, subunit A"/>
    <property type="match status" value="1"/>
</dbReference>
<dbReference type="SUPFAM" id="SSF53597">
    <property type="entry name" value="Dihydrofolate reductase-like"/>
    <property type="match status" value="1"/>
</dbReference>
<evidence type="ECO:0000256" key="7">
    <source>
        <dbReference type="ARBA" id="ARBA00022723"/>
    </source>
</evidence>
<dbReference type="Pfam" id="PF00383">
    <property type="entry name" value="dCMP_cyt_deam_1"/>
    <property type="match status" value="1"/>
</dbReference>
<dbReference type="HOGENOM" id="CLU_036590_1_2_0"/>
<evidence type="ECO:0000313" key="17">
    <source>
        <dbReference type="EMBL" id="ADE54066.1"/>
    </source>
</evidence>
<dbReference type="AlphaFoldDB" id="D5EHM5"/>
<keyword evidence="7 12" id="KW-0479">Metal-binding</keyword>
<keyword evidence="11" id="KW-0511">Multifunctional enzyme</keyword>
<feature type="binding site" evidence="15">
    <location>
        <position position="55"/>
    </location>
    <ligand>
        <name>Zn(2+)</name>
        <dbReference type="ChEBI" id="CHEBI:29105"/>
        <note>catalytic</note>
    </ligand>
</feature>
<dbReference type="PIRSF" id="PIRSF006769">
    <property type="entry name" value="RibD"/>
    <property type="match status" value="1"/>
</dbReference>
<feature type="binding site" evidence="14">
    <location>
        <position position="176"/>
    </location>
    <ligand>
        <name>NADP(+)</name>
        <dbReference type="ChEBI" id="CHEBI:58349"/>
    </ligand>
</feature>
<comment type="catalytic activity">
    <reaction evidence="12">
        <text>5-amino-6-(5-phospho-D-ribitylamino)uracil + NADP(+) = 5-amino-6-(5-phospho-D-ribosylamino)uracil + NADPH + H(+)</text>
        <dbReference type="Rhea" id="RHEA:17845"/>
        <dbReference type="ChEBI" id="CHEBI:15378"/>
        <dbReference type="ChEBI" id="CHEBI:57783"/>
        <dbReference type="ChEBI" id="CHEBI:58349"/>
        <dbReference type="ChEBI" id="CHEBI:58421"/>
        <dbReference type="ChEBI" id="CHEBI:58453"/>
        <dbReference type="EC" id="1.1.1.193"/>
    </reaction>
</comment>
<organism evidence="17 18">
    <name type="scientific">Coraliomargarita akajimensis (strain DSM 45221 / IAM 15411 / JCM 23193 / KCTC 12865 / 04OKA010-24)</name>
    <dbReference type="NCBI Taxonomy" id="583355"/>
    <lineage>
        <taxon>Bacteria</taxon>
        <taxon>Pseudomonadati</taxon>
        <taxon>Verrucomicrobiota</taxon>
        <taxon>Opitutia</taxon>
        <taxon>Puniceicoccales</taxon>
        <taxon>Coraliomargaritaceae</taxon>
        <taxon>Coraliomargarita</taxon>
    </lineage>
</organism>
<feature type="binding site" evidence="14">
    <location>
        <position position="300"/>
    </location>
    <ligand>
        <name>substrate</name>
    </ligand>
</feature>
<keyword evidence="12" id="KW-0378">Hydrolase</keyword>
<feature type="binding site" evidence="14">
    <location>
        <position position="206"/>
    </location>
    <ligand>
        <name>substrate</name>
    </ligand>
</feature>
<comment type="pathway">
    <text evidence="2 12">Cofactor biosynthesis; riboflavin biosynthesis; 5-amino-6-(D-ribitylamino)uracil from GTP: step 2/4.</text>
</comment>
<dbReference type="PANTHER" id="PTHR38011:SF7">
    <property type="entry name" value="2,5-DIAMINO-6-RIBOSYLAMINO-4(3H)-PYRIMIDINONE 5'-PHOSPHATE REDUCTASE"/>
    <property type="match status" value="1"/>
</dbReference>
<comment type="catalytic activity">
    <reaction evidence="12">
        <text>2,5-diamino-6-hydroxy-4-(5-phosphoribosylamino)-pyrimidine + H2O + H(+) = 5-amino-6-(5-phospho-D-ribosylamino)uracil + NH4(+)</text>
        <dbReference type="Rhea" id="RHEA:21868"/>
        <dbReference type="ChEBI" id="CHEBI:15377"/>
        <dbReference type="ChEBI" id="CHEBI:15378"/>
        <dbReference type="ChEBI" id="CHEBI:28938"/>
        <dbReference type="ChEBI" id="CHEBI:58453"/>
        <dbReference type="ChEBI" id="CHEBI:58614"/>
        <dbReference type="EC" id="3.5.4.26"/>
    </reaction>
</comment>
<dbReference type="InterPro" id="IPR050765">
    <property type="entry name" value="Riboflavin_Biosynth_HTPR"/>
</dbReference>
<proteinExistence type="inferred from homology"/>
<feature type="binding site" evidence="14">
    <location>
        <position position="210"/>
    </location>
    <ligand>
        <name>substrate</name>
    </ligand>
</feature>
<comment type="cofactor">
    <cofactor evidence="12 15">
        <name>Zn(2+)</name>
        <dbReference type="ChEBI" id="CHEBI:29105"/>
    </cofactor>
    <text evidence="12 15">Binds 1 zinc ion.</text>
</comment>
<dbReference type="Gene3D" id="3.40.140.10">
    <property type="entry name" value="Cytidine Deaminase, domain 2"/>
    <property type="match status" value="1"/>
</dbReference>
<dbReference type="InterPro" id="IPR024072">
    <property type="entry name" value="DHFR-like_dom_sf"/>
</dbReference>
<dbReference type="InterPro" id="IPR016192">
    <property type="entry name" value="APOBEC/CMP_deaminase_Zn-bd"/>
</dbReference>
<sequence>MSASHSEHEFYMARALKLAAQGWGTTHPNPMVGAVIVEDGAIVAEGWHTAAGQPHAEIEALAALGRAPASDAVLYVTLEPCSTSGRTGACTDAILRAGIQNVVIGATDPNPDHAGNGLDLLREAGVHVQAGILEQECDDLNLIFNHWIVRQSPLIAAKIATTLDGKFAASNGQSKWVTGPLARADVMHWRRYFPAIAVTAQTAVADNPSLTSRLEDGTWCPLRFVFDRNLATLERLGDLQLYNDSFAENTIVCCSEASDPKPLLDVGIRCWQFPVVDDHLDIDAFRRRCFEESIAGVYIEAGPGLMTAMIEARFVDYVFHYLSPRYMSDSGSTGIGSARETESMGETLNLEQIRYANFEPDLLIRGMLV</sequence>
<evidence type="ECO:0000313" key="18">
    <source>
        <dbReference type="Proteomes" id="UP000000925"/>
    </source>
</evidence>
<feature type="binding site" evidence="15">
    <location>
        <position position="90"/>
    </location>
    <ligand>
        <name>Zn(2+)</name>
        <dbReference type="ChEBI" id="CHEBI:29105"/>
        <note>catalytic</note>
    </ligand>
</feature>
<dbReference type="Proteomes" id="UP000000925">
    <property type="component" value="Chromosome"/>
</dbReference>
<dbReference type="NCBIfam" id="TIGR00326">
    <property type="entry name" value="eubact_ribD"/>
    <property type="match status" value="1"/>
</dbReference>
<accession>D5EHM5</accession>
<dbReference type="InterPro" id="IPR004794">
    <property type="entry name" value="Eubact_RibD"/>
</dbReference>
<feature type="binding site" evidence="14">
    <location>
        <position position="160"/>
    </location>
    <ligand>
        <name>NADP(+)</name>
        <dbReference type="ChEBI" id="CHEBI:58349"/>
    </ligand>
</feature>
<name>D5EHM5_CORAD</name>
<feature type="binding site" evidence="14">
    <location>
        <begin position="302"/>
        <end position="308"/>
    </location>
    <ligand>
        <name>NADP(+)</name>
        <dbReference type="ChEBI" id="CHEBI:58349"/>
    </ligand>
</feature>
<evidence type="ECO:0000256" key="4">
    <source>
        <dbReference type="ARBA" id="ARBA00005259"/>
    </source>
</evidence>
<protein>
    <recommendedName>
        <fullName evidence="12">Riboflavin biosynthesis protein RibD</fullName>
    </recommendedName>
    <domain>
        <recommendedName>
            <fullName evidence="12">Diaminohydroxyphosphoribosylaminopyrimidine deaminase</fullName>
            <shortName evidence="12">DRAP deaminase</shortName>
            <ecNumber evidence="12">3.5.4.26</ecNumber>
        </recommendedName>
        <alternativeName>
            <fullName evidence="12">Riboflavin-specific deaminase</fullName>
        </alternativeName>
    </domain>
    <domain>
        <recommendedName>
            <fullName evidence="12">5-amino-6-(5-phosphoribosylamino)uracil reductase</fullName>
            <ecNumber evidence="12">1.1.1.193</ecNumber>
        </recommendedName>
        <alternativeName>
            <fullName evidence="12">HTP reductase</fullName>
        </alternativeName>
    </domain>
</protein>
<feature type="active site" description="Proton donor" evidence="13">
    <location>
        <position position="57"/>
    </location>
</feature>
<dbReference type="PANTHER" id="PTHR38011">
    <property type="entry name" value="DIHYDROFOLATE REDUCTASE FAMILY PROTEIN (AFU_ORTHOLOGUE AFUA_8G06820)"/>
    <property type="match status" value="1"/>
</dbReference>
<dbReference type="SUPFAM" id="SSF53927">
    <property type="entry name" value="Cytidine deaminase-like"/>
    <property type="match status" value="1"/>
</dbReference>
<dbReference type="EC" id="1.1.1.193" evidence="12"/>
<evidence type="ECO:0000256" key="9">
    <source>
        <dbReference type="ARBA" id="ARBA00022857"/>
    </source>
</evidence>
<dbReference type="InterPro" id="IPR016193">
    <property type="entry name" value="Cytidine_deaminase-like"/>
</dbReference>
<feature type="binding site" evidence="14">
    <location>
        <position position="174"/>
    </location>
    <ligand>
        <name>substrate</name>
    </ligand>
</feature>
<evidence type="ECO:0000256" key="13">
    <source>
        <dbReference type="PIRSR" id="PIRSR006769-1"/>
    </source>
</evidence>
<keyword evidence="8 12" id="KW-0862">Zinc</keyword>
<dbReference type="InterPro" id="IPR002125">
    <property type="entry name" value="CMP_dCMP_dom"/>
</dbReference>
<feature type="binding site" evidence="15">
    <location>
        <position position="81"/>
    </location>
    <ligand>
        <name>Zn(2+)</name>
        <dbReference type="ChEBI" id="CHEBI:29105"/>
        <note>catalytic</note>
    </ligand>
</feature>